<dbReference type="GeneTree" id="ENSGT00940000158612"/>
<feature type="region of interest" description="Disordered" evidence="1">
    <location>
        <begin position="143"/>
        <end position="166"/>
    </location>
</feature>
<dbReference type="PANTHER" id="PTHR15117">
    <property type="entry name" value="ATAXIN 7 RELATED"/>
    <property type="match status" value="1"/>
</dbReference>
<evidence type="ECO:0000256" key="1">
    <source>
        <dbReference type="SAM" id="MobiDB-lite"/>
    </source>
</evidence>
<dbReference type="InterPro" id="IPR052237">
    <property type="entry name" value="Ataxin-7-like_regulator"/>
</dbReference>
<dbReference type="AlphaFoldDB" id="A0A8C4X1N1"/>
<organism evidence="3 4">
    <name type="scientific">Eptatretus burgeri</name>
    <name type="common">Inshore hagfish</name>
    <dbReference type="NCBI Taxonomy" id="7764"/>
    <lineage>
        <taxon>Eukaryota</taxon>
        <taxon>Metazoa</taxon>
        <taxon>Chordata</taxon>
        <taxon>Craniata</taxon>
        <taxon>Vertebrata</taxon>
        <taxon>Cyclostomata</taxon>
        <taxon>Myxini</taxon>
        <taxon>Myxiniformes</taxon>
        <taxon>Myxinidae</taxon>
        <taxon>Eptatretinae</taxon>
        <taxon>Eptatretus</taxon>
    </lineage>
</organism>
<reference evidence="3" key="2">
    <citation type="submission" date="2025-09" db="UniProtKB">
        <authorList>
            <consortium name="Ensembl"/>
        </authorList>
    </citation>
    <scope>IDENTIFICATION</scope>
</reference>
<feature type="compositionally biased region" description="Low complexity" evidence="1">
    <location>
        <begin position="37"/>
        <end position="50"/>
    </location>
</feature>
<feature type="compositionally biased region" description="Polar residues" evidence="1">
    <location>
        <begin position="88"/>
        <end position="97"/>
    </location>
</feature>
<dbReference type="Pfam" id="PF08313">
    <property type="entry name" value="SCA7"/>
    <property type="match status" value="1"/>
</dbReference>
<feature type="compositionally biased region" description="Polar residues" evidence="1">
    <location>
        <begin position="643"/>
        <end position="658"/>
    </location>
</feature>
<feature type="region of interest" description="Disordered" evidence="1">
    <location>
        <begin position="674"/>
        <end position="722"/>
    </location>
</feature>
<feature type="compositionally biased region" description="Polar residues" evidence="1">
    <location>
        <begin position="143"/>
        <end position="156"/>
    </location>
</feature>
<dbReference type="Gene3D" id="6.10.140.1270">
    <property type="match status" value="1"/>
</dbReference>
<feature type="compositionally biased region" description="Low complexity" evidence="1">
    <location>
        <begin position="684"/>
        <end position="693"/>
    </location>
</feature>
<evidence type="ECO:0000313" key="4">
    <source>
        <dbReference type="Proteomes" id="UP000694388"/>
    </source>
</evidence>
<dbReference type="PROSITE" id="PS51505">
    <property type="entry name" value="SCA7"/>
    <property type="match status" value="1"/>
</dbReference>
<evidence type="ECO:0000313" key="3">
    <source>
        <dbReference type="Ensembl" id="ENSEBUP00000026861.1"/>
    </source>
</evidence>
<feature type="region of interest" description="Disordered" evidence="1">
    <location>
        <begin position="25"/>
        <end position="105"/>
    </location>
</feature>
<feature type="region of interest" description="Disordered" evidence="1">
    <location>
        <begin position="569"/>
        <end position="658"/>
    </location>
</feature>
<name>A0A8C4X1N1_EPTBU</name>
<dbReference type="Proteomes" id="UP000694388">
    <property type="component" value="Unplaced"/>
</dbReference>
<feature type="compositionally biased region" description="Polar residues" evidence="1">
    <location>
        <begin position="51"/>
        <end position="61"/>
    </location>
</feature>
<accession>A0A8C4X1N1</accession>
<sequence length="794" mass="86947">MCNDSSVKFLTPPMSRRSISSFAAHSVNGMGPVSPRSSAAAAVTGSVTPSLVPSPTGTSELSPPLAEGASHRSHSQSSSPLGSKMERSSSAPWTRSQGRLKLTQAFKVKTPLTSLESGPSTSMHWDAAVPSAGALFKEETNDVTLSSRTTSSSNWTPRDFDHPKKKLPTHKRLLDRDFDPDSHCGVLNQETKKPCTRSLTCKAHALSLRRAVPGRRKQFDMLIAEHRANSRDRDRAKDLSNGHHELLIPCHHSDHADLNASFSLAYSPIHPKMSVCDGETIAGEEEEDYERDEVNQKEDKEEYGRSEWKERLLPNSHPRPHGICRFAVRRMGRGVHVFGHQWDRCRLTLVSLVEKTLKATQWRSSFPLNPLNSSSWMDSTLPLDFSPLAFSNPFLPILPNHSPIVQDQTPSLLAPLEAPFTNHAPLFLSPPTESHFTSLGAQAASWMLGFLDPAFGVFDPAWPPRLFPSPAHSSCFSETTRGRISKSCTSQNDVAALTVSQLQTSQHPQNIRRTDIIGESLQLQVGAIEQGFLTAYPSNLSCFATANSTILAQQNDTWQTAPLEAIPKIAREPEDPKGSARTAGLPCISEKRKITSPPTQSFVQHRDIASVSGDSQSRQQSDNDKSISKLTQVPTALRKSSRHSQMVSSGTQQQSLQIKLSSANAVKIRRTARLLHKSRGGQSGSITNSTSSSHESRSRKQRGLRRACTSSGDSGSRWSTGMKQSVDMKGCHSFEGLEAGVSLKSGRLQKSKCGATSVSGFTGLSAKAVRDYHIAIIFHCLRVEAAHQHYYAHT</sequence>
<feature type="compositionally biased region" description="Polar residues" evidence="1">
    <location>
        <begin position="708"/>
        <end position="722"/>
    </location>
</feature>
<dbReference type="InterPro" id="IPR013243">
    <property type="entry name" value="SCA7_dom"/>
</dbReference>
<reference evidence="3" key="1">
    <citation type="submission" date="2025-08" db="UniProtKB">
        <authorList>
            <consortium name="Ensembl"/>
        </authorList>
    </citation>
    <scope>IDENTIFICATION</scope>
</reference>
<proteinExistence type="predicted"/>
<protein>
    <recommendedName>
        <fullName evidence="2">SCA7 domain-containing protein</fullName>
    </recommendedName>
</protein>
<evidence type="ECO:0000259" key="2">
    <source>
        <dbReference type="PROSITE" id="PS51505"/>
    </source>
</evidence>
<keyword evidence="4" id="KW-1185">Reference proteome</keyword>
<dbReference type="PANTHER" id="PTHR15117:SF24">
    <property type="entry name" value="SCA7 DOMAIN-CONTAINING PROTEIN"/>
    <property type="match status" value="1"/>
</dbReference>
<feature type="compositionally biased region" description="Basic and acidic residues" evidence="1">
    <location>
        <begin position="569"/>
        <end position="578"/>
    </location>
</feature>
<dbReference type="Ensembl" id="ENSEBUT00000027437.1">
    <property type="protein sequence ID" value="ENSEBUP00000026861.1"/>
    <property type="gene ID" value="ENSEBUG00000016532.1"/>
</dbReference>
<feature type="domain" description="SCA7" evidence="2">
    <location>
        <begin position="171"/>
        <end position="238"/>
    </location>
</feature>